<dbReference type="InterPro" id="IPR001119">
    <property type="entry name" value="SLH_dom"/>
</dbReference>
<evidence type="ECO:0000256" key="2">
    <source>
        <dbReference type="SAM" id="SignalP"/>
    </source>
</evidence>
<dbReference type="HOGENOM" id="CLU_120524_0_0_9"/>
<protein>
    <submittedName>
        <fullName evidence="4">S-layer domain protein</fullName>
    </submittedName>
</protein>
<evidence type="ECO:0000259" key="3">
    <source>
        <dbReference type="PROSITE" id="PS51272"/>
    </source>
</evidence>
<evidence type="ECO:0000313" key="5">
    <source>
        <dbReference type="Proteomes" id="UP000001572"/>
    </source>
</evidence>
<feature type="domain" description="SLH" evidence="3">
    <location>
        <begin position="79"/>
        <end position="142"/>
    </location>
</feature>
<keyword evidence="5" id="KW-1185">Reference proteome</keyword>
<dbReference type="Pfam" id="PF00395">
    <property type="entry name" value="SLH"/>
    <property type="match status" value="2"/>
</dbReference>
<dbReference type="PROSITE" id="PS51272">
    <property type="entry name" value="SLH"/>
    <property type="match status" value="2"/>
</dbReference>
<feature type="domain" description="SLH" evidence="3">
    <location>
        <begin position="15"/>
        <end position="78"/>
    </location>
</feature>
<name>A6TJP7_ALKMQ</name>
<feature type="chain" id="PRO_5039394490" evidence="2">
    <location>
        <begin position="23"/>
        <end position="188"/>
    </location>
</feature>
<accession>A6TJP7</accession>
<organism evidence="4 5">
    <name type="scientific">Alkaliphilus metalliredigens (strain QYMF)</name>
    <dbReference type="NCBI Taxonomy" id="293826"/>
    <lineage>
        <taxon>Bacteria</taxon>
        <taxon>Bacillati</taxon>
        <taxon>Bacillota</taxon>
        <taxon>Clostridia</taxon>
        <taxon>Peptostreptococcales</taxon>
        <taxon>Natronincolaceae</taxon>
        <taxon>Alkaliphilus</taxon>
    </lineage>
</organism>
<dbReference type="Proteomes" id="UP000001572">
    <property type="component" value="Chromosome"/>
</dbReference>
<sequence>MKKKLTLVLVLILFLHVGLVSATASPLEQKAGDTLRGLGIYSGYEDGTLRLGNSITRAEFTTLAVKIVGLSHQHESRMGKTPFSDVPSDFWGSGYINIAVDESLMSGYPNQTFRPEGNITYAETLSVLVSLLGYKDDAVKLGQWPENYLQQAEGLNLTKNISHDANHVVTRGDVAVLIHNALSVQLKK</sequence>
<keyword evidence="2" id="KW-0732">Signal</keyword>
<gene>
    <name evidence="4" type="ordered locus">Amet_0178</name>
</gene>
<feature type="signal peptide" evidence="2">
    <location>
        <begin position="1"/>
        <end position="22"/>
    </location>
</feature>
<dbReference type="RefSeq" id="WP_011971324.1">
    <property type="nucleotide sequence ID" value="NC_009633.1"/>
</dbReference>
<evidence type="ECO:0000256" key="1">
    <source>
        <dbReference type="ARBA" id="ARBA00022737"/>
    </source>
</evidence>
<dbReference type="KEGG" id="amt:Amet_0178"/>
<keyword evidence="1" id="KW-0677">Repeat</keyword>
<dbReference type="AlphaFoldDB" id="A6TJP7"/>
<evidence type="ECO:0000313" key="4">
    <source>
        <dbReference type="EMBL" id="ABR46415.1"/>
    </source>
</evidence>
<dbReference type="eggNOG" id="COG3420">
    <property type="taxonomic scope" value="Bacteria"/>
</dbReference>
<reference evidence="5" key="1">
    <citation type="journal article" date="2016" name="Genome Announc.">
        <title>Complete genome sequence of Alkaliphilus metalliredigens strain QYMF, an alkaliphilic and metal-reducing bacterium isolated from borax-contaminated leachate ponds.</title>
        <authorList>
            <person name="Hwang C."/>
            <person name="Copeland A."/>
            <person name="Lucas S."/>
            <person name="Lapidus A."/>
            <person name="Barry K."/>
            <person name="Detter J.C."/>
            <person name="Glavina Del Rio T."/>
            <person name="Hammon N."/>
            <person name="Israni S."/>
            <person name="Dalin E."/>
            <person name="Tice H."/>
            <person name="Pitluck S."/>
            <person name="Chertkov O."/>
            <person name="Brettin T."/>
            <person name="Bruce D."/>
            <person name="Han C."/>
            <person name="Schmutz J."/>
            <person name="Larimer F."/>
            <person name="Land M.L."/>
            <person name="Hauser L."/>
            <person name="Kyrpides N."/>
            <person name="Mikhailova N."/>
            <person name="Ye Q."/>
            <person name="Zhou J."/>
            <person name="Richardson P."/>
            <person name="Fields M.W."/>
        </authorList>
    </citation>
    <scope>NUCLEOTIDE SEQUENCE [LARGE SCALE GENOMIC DNA]</scope>
    <source>
        <strain evidence="5">QYMF</strain>
    </source>
</reference>
<dbReference type="EMBL" id="CP000724">
    <property type="protein sequence ID" value="ABR46415.1"/>
    <property type="molecule type" value="Genomic_DNA"/>
</dbReference>
<dbReference type="STRING" id="293826.Amet_0178"/>
<proteinExistence type="predicted"/>
<dbReference type="OrthoDB" id="1699243at2"/>